<dbReference type="PANTHER" id="PTHR33734">
    <property type="entry name" value="LYSM DOMAIN-CONTAINING GPI-ANCHORED PROTEIN 2"/>
    <property type="match status" value="1"/>
</dbReference>
<dbReference type="PANTHER" id="PTHR33734:SF22">
    <property type="entry name" value="MEMBRANE-BOUND LYTIC MUREIN TRANSGLYCOSYLASE D"/>
    <property type="match status" value="1"/>
</dbReference>
<name>A0ABW1DPQ4_9DEIO</name>
<evidence type="ECO:0000256" key="1">
    <source>
        <dbReference type="SAM" id="SignalP"/>
    </source>
</evidence>
<dbReference type="EMBL" id="JBHSOH010000042">
    <property type="protein sequence ID" value="MFC5850127.1"/>
    <property type="molecule type" value="Genomic_DNA"/>
</dbReference>
<evidence type="ECO:0000313" key="4">
    <source>
        <dbReference type="Proteomes" id="UP001595979"/>
    </source>
</evidence>
<dbReference type="Proteomes" id="UP001595979">
    <property type="component" value="Unassembled WGS sequence"/>
</dbReference>
<accession>A0ABW1DPQ4</accession>
<dbReference type="InterPro" id="IPR018711">
    <property type="entry name" value="NAGPA"/>
</dbReference>
<evidence type="ECO:0000313" key="3">
    <source>
        <dbReference type="EMBL" id="MFC5850127.1"/>
    </source>
</evidence>
<dbReference type="SMART" id="SM00257">
    <property type="entry name" value="LysM"/>
    <property type="match status" value="3"/>
</dbReference>
<sequence>MRRAALTLLLFTLPALPAPAWAAPTGAAQTARPVNVKVRAGDTLYRLARTHQLSVAQLRRWNSLKGNTIHVGQVLWLRPPAPPAKSVSAKAVAVPAKPAAAPAGRGGSYTVRRGDTLGLIARRAGVSVAALQQASGLKGTLIYPGQRLRVPPRGGAVRTSVRAAVRIPALPPGKEPRLVYTYVRVGSGDTPQGLASRYRTTPDALRRLNGLPTVRMIVPGAKLLVPSRVAVPVPPATRRSAVSYRAARPLNIPVQVVQVDLRWRNVLVAPVLPGHSLSFASGATVGALARMSGAQAVVNGSYFHPHTYAPAGDIVMQGRLLTWGRIPAALAITPDNRASIAASATSLFGRPLDTNWSGMETVVATGPRIVARGAVQRTYSGVFQDPALFGRAARSAVGLLSSRDLLLVTTHARLTTVEMGKVMASLGARDALLLDGGSSAGLAWNGAAVLDSVRKVSYGIGVFANYTGRRYAR</sequence>
<organism evidence="3 4">
    <name type="scientific">Deinococcus petrolearius</name>
    <dbReference type="NCBI Taxonomy" id="1751295"/>
    <lineage>
        <taxon>Bacteria</taxon>
        <taxon>Thermotogati</taxon>
        <taxon>Deinococcota</taxon>
        <taxon>Deinococci</taxon>
        <taxon>Deinococcales</taxon>
        <taxon>Deinococcaceae</taxon>
        <taxon>Deinococcus</taxon>
    </lineage>
</organism>
<dbReference type="InterPro" id="IPR018392">
    <property type="entry name" value="LysM"/>
</dbReference>
<gene>
    <name evidence="3" type="ORF">ACFPQ6_17660</name>
</gene>
<comment type="caution">
    <text evidence="3">The sequence shown here is derived from an EMBL/GenBank/DDBJ whole genome shotgun (WGS) entry which is preliminary data.</text>
</comment>
<dbReference type="InterPro" id="IPR036779">
    <property type="entry name" value="LysM_dom_sf"/>
</dbReference>
<dbReference type="Gene3D" id="3.10.350.10">
    <property type="entry name" value="LysM domain"/>
    <property type="match status" value="3"/>
</dbReference>
<dbReference type="RefSeq" id="WP_380051863.1">
    <property type="nucleotide sequence ID" value="NZ_JBHSOH010000042.1"/>
</dbReference>
<proteinExistence type="predicted"/>
<keyword evidence="1" id="KW-0732">Signal</keyword>
<feature type="domain" description="LysM" evidence="2">
    <location>
        <begin position="107"/>
        <end position="150"/>
    </location>
</feature>
<dbReference type="CDD" id="cd00118">
    <property type="entry name" value="LysM"/>
    <property type="match status" value="3"/>
</dbReference>
<dbReference type="Pfam" id="PF09992">
    <property type="entry name" value="NAGPA"/>
    <property type="match status" value="1"/>
</dbReference>
<reference evidence="4" key="1">
    <citation type="journal article" date="2019" name="Int. J. Syst. Evol. Microbiol.">
        <title>The Global Catalogue of Microorganisms (GCM) 10K type strain sequencing project: providing services to taxonomists for standard genome sequencing and annotation.</title>
        <authorList>
            <consortium name="The Broad Institute Genomics Platform"/>
            <consortium name="The Broad Institute Genome Sequencing Center for Infectious Disease"/>
            <person name="Wu L."/>
            <person name="Ma J."/>
        </authorList>
    </citation>
    <scope>NUCLEOTIDE SEQUENCE [LARGE SCALE GENOMIC DNA]</scope>
    <source>
        <strain evidence="4">CGMCC 1.15053</strain>
    </source>
</reference>
<feature type="domain" description="LysM" evidence="2">
    <location>
        <begin position="181"/>
        <end position="225"/>
    </location>
</feature>
<evidence type="ECO:0000259" key="2">
    <source>
        <dbReference type="PROSITE" id="PS51782"/>
    </source>
</evidence>
<feature type="chain" id="PRO_5046242645" evidence="1">
    <location>
        <begin position="23"/>
        <end position="473"/>
    </location>
</feature>
<feature type="domain" description="LysM" evidence="2">
    <location>
        <begin position="34"/>
        <end position="77"/>
    </location>
</feature>
<dbReference type="SUPFAM" id="SSF54106">
    <property type="entry name" value="LysM domain"/>
    <property type="match status" value="3"/>
</dbReference>
<feature type="signal peptide" evidence="1">
    <location>
        <begin position="1"/>
        <end position="22"/>
    </location>
</feature>
<dbReference type="Pfam" id="PF01476">
    <property type="entry name" value="LysM"/>
    <property type="match status" value="3"/>
</dbReference>
<keyword evidence="4" id="KW-1185">Reference proteome</keyword>
<protein>
    <submittedName>
        <fullName evidence="3">LysM peptidoglycan-binding domain-containing protein</fullName>
    </submittedName>
</protein>
<dbReference type="PROSITE" id="PS51782">
    <property type="entry name" value="LYSM"/>
    <property type="match status" value="3"/>
</dbReference>